<feature type="chain" id="PRO_5025716611" description="S-protein homolog" evidence="6">
    <location>
        <begin position="28"/>
        <end position="134"/>
    </location>
</feature>
<evidence type="ECO:0000256" key="5">
    <source>
        <dbReference type="ARBA" id="ARBA00022729"/>
    </source>
</evidence>
<evidence type="ECO:0000313" key="7">
    <source>
        <dbReference type="EMBL" id="KAE9612724.1"/>
    </source>
</evidence>
<comment type="subcellular location">
    <subcellularLocation>
        <location evidence="1 6">Secreted</location>
    </subcellularLocation>
</comment>
<keyword evidence="8" id="KW-1185">Reference proteome</keyword>
<dbReference type="EMBL" id="WOCE01000006">
    <property type="protein sequence ID" value="KAE9612724.1"/>
    <property type="molecule type" value="Genomic_DNA"/>
</dbReference>
<reference evidence="8" key="1">
    <citation type="journal article" date="2020" name="Nat. Commun.">
        <title>Genome sequence of the cluster root forming white lupin.</title>
        <authorList>
            <person name="Hufnagel B."/>
            <person name="Marques A."/>
            <person name="Soriano A."/>
            <person name="Marques L."/>
            <person name="Divol F."/>
            <person name="Doumas P."/>
            <person name="Sallet E."/>
            <person name="Mancinotti D."/>
            <person name="Carrere S."/>
            <person name="Marande W."/>
            <person name="Arribat S."/>
            <person name="Keller J."/>
            <person name="Huneau C."/>
            <person name="Blein T."/>
            <person name="Aime D."/>
            <person name="Laguerre M."/>
            <person name="Taylor J."/>
            <person name="Schubert V."/>
            <person name="Nelson M."/>
            <person name="Geu-Flores F."/>
            <person name="Crespi M."/>
            <person name="Gallardo-Guerrero K."/>
            <person name="Delaux P.-M."/>
            <person name="Salse J."/>
            <person name="Berges H."/>
            <person name="Guyot R."/>
            <person name="Gouzy J."/>
            <person name="Peret B."/>
        </authorList>
    </citation>
    <scope>NUCLEOTIDE SEQUENCE [LARGE SCALE GENOMIC DNA]</scope>
    <source>
        <strain evidence="8">cv. Amiga</strain>
    </source>
</reference>
<proteinExistence type="inferred from homology"/>
<evidence type="ECO:0000256" key="3">
    <source>
        <dbReference type="ARBA" id="ARBA00022471"/>
    </source>
</evidence>
<dbReference type="GO" id="GO:0005576">
    <property type="term" value="C:extracellular region"/>
    <property type="evidence" value="ECO:0007669"/>
    <property type="project" value="UniProtKB-SubCell"/>
</dbReference>
<accession>A0A6A4QHM2</accession>
<name>A0A6A4QHM2_LUPAL</name>
<evidence type="ECO:0000256" key="2">
    <source>
        <dbReference type="ARBA" id="ARBA00005581"/>
    </source>
</evidence>
<protein>
    <recommendedName>
        <fullName evidence="6">S-protein homolog</fullName>
    </recommendedName>
</protein>
<dbReference type="PANTHER" id="PTHR31232:SF43">
    <property type="entry name" value="S-PROTEIN HOMOLOG 29-RELATED"/>
    <property type="match status" value="1"/>
</dbReference>
<dbReference type="GO" id="GO:0060320">
    <property type="term" value="P:rejection of self pollen"/>
    <property type="evidence" value="ECO:0007669"/>
    <property type="project" value="UniProtKB-KW"/>
</dbReference>
<comment type="caution">
    <text evidence="7">The sequence shown here is derived from an EMBL/GenBank/DDBJ whole genome shotgun (WGS) entry which is preliminary data.</text>
</comment>
<gene>
    <name evidence="7" type="ORF">Lalb_Chr06g0176101</name>
</gene>
<keyword evidence="4 6" id="KW-0964">Secreted</keyword>
<evidence type="ECO:0000256" key="6">
    <source>
        <dbReference type="RuleBase" id="RU367044"/>
    </source>
</evidence>
<dbReference type="Pfam" id="PF05938">
    <property type="entry name" value="Self-incomp_S1"/>
    <property type="match status" value="1"/>
</dbReference>
<dbReference type="AlphaFoldDB" id="A0A6A4QHM2"/>
<evidence type="ECO:0000313" key="8">
    <source>
        <dbReference type="Proteomes" id="UP000447434"/>
    </source>
</evidence>
<dbReference type="Proteomes" id="UP000447434">
    <property type="component" value="Chromosome 6"/>
</dbReference>
<organism evidence="7 8">
    <name type="scientific">Lupinus albus</name>
    <name type="common">White lupine</name>
    <name type="synonym">Lupinus termis</name>
    <dbReference type="NCBI Taxonomy" id="3870"/>
    <lineage>
        <taxon>Eukaryota</taxon>
        <taxon>Viridiplantae</taxon>
        <taxon>Streptophyta</taxon>
        <taxon>Embryophyta</taxon>
        <taxon>Tracheophyta</taxon>
        <taxon>Spermatophyta</taxon>
        <taxon>Magnoliopsida</taxon>
        <taxon>eudicotyledons</taxon>
        <taxon>Gunneridae</taxon>
        <taxon>Pentapetalae</taxon>
        <taxon>rosids</taxon>
        <taxon>fabids</taxon>
        <taxon>Fabales</taxon>
        <taxon>Fabaceae</taxon>
        <taxon>Papilionoideae</taxon>
        <taxon>50 kb inversion clade</taxon>
        <taxon>genistoids sensu lato</taxon>
        <taxon>core genistoids</taxon>
        <taxon>Genisteae</taxon>
        <taxon>Lupinus</taxon>
    </lineage>
</organism>
<keyword evidence="5 6" id="KW-0732">Signal</keyword>
<feature type="signal peptide" evidence="6">
    <location>
        <begin position="1"/>
        <end position="27"/>
    </location>
</feature>
<keyword evidence="3 6" id="KW-0713">Self-incompatibility</keyword>
<dbReference type="PANTHER" id="PTHR31232">
    <property type="match status" value="1"/>
</dbReference>
<comment type="similarity">
    <text evidence="2 6">Belongs to the plant self-incompatibility (S1) protein family.</text>
</comment>
<dbReference type="InterPro" id="IPR010264">
    <property type="entry name" value="Self-incomp_S1"/>
</dbReference>
<evidence type="ECO:0000256" key="4">
    <source>
        <dbReference type="ARBA" id="ARBA00022525"/>
    </source>
</evidence>
<sequence>MNSKSVVLLMSLTILVTLQMMCGVVSGFLDRTQITINNKLPEPVLVHCKDKFNSDGPHIVLPGQDYSFKFLKTPLFTYVWSCSIQWQGVYHEFDIYDSRRDSCFNYKCSWHISDKGPCQILHNFKQPVCFSWNK</sequence>
<evidence type="ECO:0000256" key="1">
    <source>
        <dbReference type="ARBA" id="ARBA00004613"/>
    </source>
</evidence>